<reference evidence="2 4" key="1">
    <citation type="submission" date="2015-02" db="EMBL/GenBank/DDBJ databases">
        <authorList>
            <person name="Chooi Y.-H."/>
        </authorList>
    </citation>
    <scope>NUCLEOTIDE SEQUENCE [LARGE SCALE GENOMIC DNA]</scope>
    <source>
        <strain evidence="2">E3</strain>
    </source>
</reference>
<protein>
    <submittedName>
        <fullName evidence="2">Uncharacterized protein</fullName>
    </submittedName>
</protein>
<feature type="signal peptide" evidence="1">
    <location>
        <begin position="1"/>
        <end position="17"/>
    </location>
</feature>
<organism evidence="2 4">
    <name type="scientific">Plasmodiophora brassicae</name>
    <name type="common">Clubroot disease agent</name>
    <dbReference type="NCBI Taxonomy" id="37360"/>
    <lineage>
        <taxon>Eukaryota</taxon>
        <taxon>Sar</taxon>
        <taxon>Rhizaria</taxon>
        <taxon>Endomyxa</taxon>
        <taxon>Phytomyxea</taxon>
        <taxon>Plasmodiophorida</taxon>
        <taxon>Plasmodiophoridae</taxon>
        <taxon>Plasmodiophora</taxon>
    </lineage>
</organism>
<sequence length="307" mass="33044">MLLVGLVGVYLAAAGVGSVSDRAGLERLMSSTLTDVFCPVLDGEEAPILCSRLASDLAPVVVPAIWTVFGGEGSAVFKCITGQRPFMDIAGINWQQVAALHADPERATRLFETLLDTIRPAILASLQILNDRPLVQRIVQGVFRRVAEGLAAGIRDDRLWMKHVTRSLVVIATRLSEFDPVQLTRVADALSVASIRDAALAAAAPYDLGQYVTTVFDRMEDVIRSNMAEVRSRLRDVGAVDINGQVRAHVLADELEVAAQIASTIPIAIRQEAANAIEWLVMDGVTTLSATPFRVMSATVLVAYPVS</sequence>
<geneLocation type="mitochondrion" evidence="3"/>
<dbReference type="Proteomes" id="UP000290189">
    <property type="component" value="Unassembled WGS sequence"/>
</dbReference>
<evidence type="ECO:0000313" key="5">
    <source>
        <dbReference type="Proteomes" id="UP000290189"/>
    </source>
</evidence>
<evidence type="ECO:0000256" key="1">
    <source>
        <dbReference type="SAM" id="SignalP"/>
    </source>
</evidence>
<keyword evidence="1" id="KW-0732">Signal</keyword>
<keyword evidence="3" id="KW-0496">Mitochondrion</keyword>
<dbReference type="EMBL" id="OVEO01000008">
    <property type="protein sequence ID" value="SPQ97988.1"/>
    <property type="molecule type" value="Genomic_DNA"/>
</dbReference>
<evidence type="ECO:0000313" key="4">
    <source>
        <dbReference type="Proteomes" id="UP000039324"/>
    </source>
</evidence>
<reference evidence="3 5" key="2">
    <citation type="submission" date="2018-03" db="EMBL/GenBank/DDBJ databases">
        <authorList>
            <person name="Fogelqvist J."/>
        </authorList>
    </citation>
    <scope>NUCLEOTIDE SEQUENCE [LARGE SCALE GENOMIC DNA]</scope>
</reference>
<dbReference type="EMBL" id="CDSF01000092">
    <property type="protein sequence ID" value="CEO99685.1"/>
    <property type="molecule type" value="Genomic_DNA"/>
</dbReference>
<keyword evidence="4" id="KW-1185">Reference proteome</keyword>
<proteinExistence type="predicted"/>
<evidence type="ECO:0000313" key="3">
    <source>
        <dbReference type="EMBL" id="SPQ97988.1"/>
    </source>
</evidence>
<dbReference type="AlphaFoldDB" id="A0A0G4IWL1"/>
<name>A0A0G4IWL1_PLABS</name>
<gene>
    <name evidence="2" type="ORF">PBRA_007418</name>
    <name evidence="3" type="ORF">PLBR_LOCUS5203</name>
</gene>
<evidence type="ECO:0000313" key="2">
    <source>
        <dbReference type="EMBL" id="CEO99685.1"/>
    </source>
</evidence>
<accession>A0A0G4IWL1</accession>
<dbReference type="Proteomes" id="UP000039324">
    <property type="component" value="Unassembled WGS sequence"/>
</dbReference>
<feature type="chain" id="PRO_5035991188" evidence="1">
    <location>
        <begin position="18"/>
        <end position="307"/>
    </location>
</feature>